<sequence>MGAFSADGWFVNENGIPRISMTRPWFGPFLESIERASNGLFRIVPVKEDSKDSSKRMIALEMAPPTDNALRKNPEVMKFAAWLYGTFGGPGCKSKGFNVYPAAIRSWSKELQQIYALGYYIGDGSFTISSRKNSEKPNSYIRLFCKPKATPTNYYHAAYALIINVLDPNHIPPDTSSSTNYYGGGYQVLDSLKVAWEVASQRHKLVGCYKSDVLELIHFLQNYKYEQSINEIFNPLIETNFSQKPDDINEITALALKDVEAYTNGQKQCQSRRRVPTHYFDPEHRNHGDHNGSKEEALCFKKKFKNAIGGIKR</sequence>
<keyword evidence="2" id="KW-1185">Reference proteome</keyword>
<evidence type="ECO:0000313" key="1">
    <source>
        <dbReference type="EMBL" id="AXY01564.1"/>
    </source>
</evidence>
<dbReference type="EMBL" id="CP032093">
    <property type="protein sequence ID" value="AXY01564.1"/>
    <property type="molecule type" value="Genomic_DNA"/>
</dbReference>
<accession>A0ABM6YV39</accession>
<name>A0ABM6YV39_9VIBR</name>
<evidence type="ECO:0000313" key="2">
    <source>
        <dbReference type="Proteomes" id="UP000262832"/>
    </source>
</evidence>
<reference evidence="1 2" key="1">
    <citation type="submission" date="2018-08" db="EMBL/GenBank/DDBJ databases">
        <title>Genomic taxonomy of the Vibrionaceae family.</title>
        <authorList>
            <person name="Gomez-Gil B."/>
            <person name="Tanaka M."/>
            <person name="Sawabe T."/>
            <person name="Enciso-Ibarra K."/>
        </authorList>
    </citation>
    <scope>NUCLEOTIDE SEQUENCE [LARGE SCALE GENOMIC DNA]</scope>
    <source>
        <strain evidence="1 2">CAIM 1831</strain>
    </source>
</reference>
<dbReference type="Proteomes" id="UP000262832">
    <property type="component" value="Chromosome I"/>
</dbReference>
<organism evidence="1 2">
    <name type="scientific">Vibrio alfacsensis</name>
    <dbReference type="NCBI Taxonomy" id="1074311"/>
    <lineage>
        <taxon>Bacteria</taxon>
        <taxon>Pseudomonadati</taxon>
        <taxon>Pseudomonadota</taxon>
        <taxon>Gammaproteobacteria</taxon>
        <taxon>Vibrionales</taxon>
        <taxon>Vibrionaceae</taxon>
        <taxon>Vibrio</taxon>
    </lineage>
</organism>
<gene>
    <name evidence="1" type="ORF">D1115_10790</name>
</gene>
<proteinExistence type="predicted"/>
<protein>
    <submittedName>
        <fullName evidence="1">Uncharacterized protein</fullName>
    </submittedName>
</protein>